<dbReference type="SMART" id="SM00367">
    <property type="entry name" value="LRR_CC"/>
    <property type="match status" value="4"/>
</dbReference>
<dbReference type="Proteomes" id="UP000593562">
    <property type="component" value="Unassembled WGS sequence"/>
</dbReference>
<dbReference type="PANTHER" id="PTHR34709:SF57">
    <property type="entry name" value="F-BOX DOMAIN-CONTAINING PROTEIN"/>
    <property type="match status" value="1"/>
</dbReference>
<dbReference type="AlphaFoldDB" id="A0A7J7C989"/>
<evidence type="ECO:0000313" key="1">
    <source>
        <dbReference type="EMBL" id="KAF5730689.1"/>
    </source>
</evidence>
<dbReference type="SUPFAM" id="SSF52047">
    <property type="entry name" value="RNI-like"/>
    <property type="match status" value="1"/>
</dbReference>
<dbReference type="InterPro" id="IPR006553">
    <property type="entry name" value="Leu-rich_rpt_Cys-con_subtyp"/>
</dbReference>
<reference evidence="1 2" key="1">
    <citation type="journal article" date="2020" name="Nat. Commun.">
        <title>Genome of Tripterygium wilfordii and identification of cytochrome P450 involved in triptolide biosynthesis.</title>
        <authorList>
            <person name="Tu L."/>
            <person name="Su P."/>
            <person name="Zhang Z."/>
            <person name="Gao L."/>
            <person name="Wang J."/>
            <person name="Hu T."/>
            <person name="Zhou J."/>
            <person name="Zhang Y."/>
            <person name="Zhao Y."/>
            <person name="Liu Y."/>
            <person name="Song Y."/>
            <person name="Tong Y."/>
            <person name="Lu Y."/>
            <person name="Yang J."/>
            <person name="Xu C."/>
            <person name="Jia M."/>
            <person name="Peters R.J."/>
            <person name="Huang L."/>
            <person name="Gao W."/>
        </authorList>
    </citation>
    <scope>NUCLEOTIDE SEQUENCE [LARGE SCALE GENOMIC DNA]</scope>
    <source>
        <strain evidence="2">cv. XIE 37</strain>
        <tissue evidence="1">Leaf</tissue>
    </source>
</reference>
<name>A0A7J7C989_TRIWF</name>
<dbReference type="Gene3D" id="3.80.10.10">
    <property type="entry name" value="Ribonuclease Inhibitor"/>
    <property type="match status" value="2"/>
</dbReference>
<dbReference type="InterPro" id="IPR055312">
    <property type="entry name" value="FBL15-like"/>
</dbReference>
<protein>
    <recommendedName>
        <fullName evidence="3">F-box/LRR-repeat protein 15</fullName>
    </recommendedName>
</protein>
<sequence length="366" mass="40464">MMWMYNYNMLLDMYGVEVMCRRFPKALEVNMYGAPATQLLIKAASSLTNLKALTLGGEKLEETFFHPLAKFNLLKSLIVTDATLGNGRQEILINHDSLSILEVTECRMTRIGIRCSQLQTLSLKQSGMSWAVLNCPLLRLLDISSCDMLSNTSIRSAVTSCLLLESLDMSNCSNVLEETLREIAITCRNLCVLNASYCPDISLSSVRQLPKQTVLKVHGCERITSASMAAISHSSMLEVLELDNCSSLTSLSFDLPRLRSIRLVDCRKFSDLNLQCTMLSSIMVSDSQSIRHINITSNSLEKLALQGQENLTTLALQCQRLQLVDLMGCVSLANSICEVLSDGGGCPMLKSLILDNCETLPQCYCS</sequence>
<keyword evidence="2" id="KW-1185">Reference proteome</keyword>
<gene>
    <name evidence="1" type="ORF">HS088_TW19G00283</name>
</gene>
<dbReference type="PANTHER" id="PTHR34709">
    <property type="entry name" value="OS10G0396666 PROTEIN"/>
    <property type="match status" value="1"/>
</dbReference>
<accession>A0A7J7C989</accession>
<evidence type="ECO:0000313" key="2">
    <source>
        <dbReference type="Proteomes" id="UP000593562"/>
    </source>
</evidence>
<dbReference type="InParanoid" id="A0A7J7C989"/>
<organism evidence="1 2">
    <name type="scientific">Tripterygium wilfordii</name>
    <name type="common">Thunder God vine</name>
    <dbReference type="NCBI Taxonomy" id="458696"/>
    <lineage>
        <taxon>Eukaryota</taxon>
        <taxon>Viridiplantae</taxon>
        <taxon>Streptophyta</taxon>
        <taxon>Embryophyta</taxon>
        <taxon>Tracheophyta</taxon>
        <taxon>Spermatophyta</taxon>
        <taxon>Magnoliopsida</taxon>
        <taxon>eudicotyledons</taxon>
        <taxon>Gunneridae</taxon>
        <taxon>Pentapetalae</taxon>
        <taxon>rosids</taxon>
        <taxon>fabids</taxon>
        <taxon>Celastrales</taxon>
        <taxon>Celastraceae</taxon>
        <taxon>Tripterygium</taxon>
    </lineage>
</organism>
<dbReference type="InterPro" id="IPR032675">
    <property type="entry name" value="LRR_dom_sf"/>
</dbReference>
<proteinExistence type="predicted"/>
<dbReference type="EMBL" id="JAAARO010000019">
    <property type="protein sequence ID" value="KAF5730689.1"/>
    <property type="molecule type" value="Genomic_DNA"/>
</dbReference>
<comment type="caution">
    <text evidence="1">The sequence shown here is derived from an EMBL/GenBank/DDBJ whole genome shotgun (WGS) entry which is preliminary data.</text>
</comment>
<evidence type="ECO:0008006" key="3">
    <source>
        <dbReference type="Google" id="ProtNLM"/>
    </source>
</evidence>